<dbReference type="InterPro" id="IPR029035">
    <property type="entry name" value="DHS-like_NAD/FAD-binding_dom"/>
</dbReference>
<dbReference type="GO" id="GO:0003984">
    <property type="term" value="F:acetolactate synthase activity"/>
    <property type="evidence" value="ECO:0007669"/>
    <property type="project" value="TreeGrafter"/>
</dbReference>
<dbReference type="SUPFAM" id="SSF52518">
    <property type="entry name" value="Thiamin diphosphate-binding fold (THDP-binding)"/>
    <property type="match status" value="2"/>
</dbReference>
<dbReference type="InterPro" id="IPR012001">
    <property type="entry name" value="Thiamin_PyroP_enz_TPP-bd_dom"/>
</dbReference>
<dbReference type="GO" id="GO:0050660">
    <property type="term" value="F:flavin adenine dinucleotide binding"/>
    <property type="evidence" value="ECO:0007669"/>
    <property type="project" value="TreeGrafter"/>
</dbReference>
<evidence type="ECO:0000256" key="4">
    <source>
        <dbReference type="SAM" id="MobiDB-lite"/>
    </source>
</evidence>
<evidence type="ECO:0000313" key="8">
    <source>
        <dbReference type="EMBL" id="AXV04794.1"/>
    </source>
</evidence>
<dbReference type="PANTHER" id="PTHR18968">
    <property type="entry name" value="THIAMINE PYROPHOSPHATE ENZYMES"/>
    <property type="match status" value="1"/>
</dbReference>
<dbReference type="InterPro" id="IPR045229">
    <property type="entry name" value="TPP_enz"/>
</dbReference>
<dbReference type="CDD" id="cd07035">
    <property type="entry name" value="TPP_PYR_POX_like"/>
    <property type="match status" value="1"/>
</dbReference>
<dbReference type="RefSeq" id="WP_114589689.1">
    <property type="nucleotide sequence ID" value="NZ_CP031165.1"/>
</dbReference>
<proteinExistence type="inferred from homology"/>
<dbReference type="PANTHER" id="PTHR18968:SF13">
    <property type="entry name" value="ACETOLACTATE SYNTHASE CATALYTIC SUBUNIT, MITOCHONDRIAL"/>
    <property type="match status" value="1"/>
</dbReference>
<dbReference type="Pfam" id="PF00205">
    <property type="entry name" value="TPP_enzyme_M"/>
    <property type="match status" value="1"/>
</dbReference>
<dbReference type="AlphaFoldDB" id="A0A346XRE7"/>
<dbReference type="Proteomes" id="UP000264006">
    <property type="component" value="Chromosome"/>
</dbReference>
<dbReference type="EMBL" id="CP031165">
    <property type="protein sequence ID" value="AXV04794.1"/>
    <property type="molecule type" value="Genomic_DNA"/>
</dbReference>
<dbReference type="Pfam" id="PF02775">
    <property type="entry name" value="TPP_enzyme_C"/>
    <property type="match status" value="1"/>
</dbReference>
<dbReference type="OrthoDB" id="3203527at2"/>
<dbReference type="GO" id="GO:0005948">
    <property type="term" value="C:acetolactate synthase complex"/>
    <property type="evidence" value="ECO:0007669"/>
    <property type="project" value="TreeGrafter"/>
</dbReference>
<dbReference type="InterPro" id="IPR012000">
    <property type="entry name" value="Thiamin_PyroP_enz_cen_dom"/>
</dbReference>
<dbReference type="Gene3D" id="3.40.50.970">
    <property type="match status" value="2"/>
</dbReference>
<feature type="domain" description="Thiamine pyrophosphate enzyme TPP-binding" evidence="6">
    <location>
        <begin position="390"/>
        <end position="527"/>
    </location>
</feature>
<evidence type="ECO:0000313" key="9">
    <source>
        <dbReference type="Proteomes" id="UP000264006"/>
    </source>
</evidence>
<evidence type="ECO:0000259" key="7">
    <source>
        <dbReference type="Pfam" id="PF02776"/>
    </source>
</evidence>
<dbReference type="SUPFAM" id="SSF52467">
    <property type="entry name" value="DHS-like NAD/FAD-binding domain"/>
    <property type="match status" value="1"/>
</dbReference>
<gene>
    <name evidence="8" type="ORF">DVS28_a0086</name>
</gene>
<accession>A0A346XRE7</accession>
<dbReference type="CDD" id="cd00568">
    <property type="entry name" value="TPP_enzymes"/>
    <property type="match status" value="1"/>
</dbReference>
<dbReference type="InterPro" id="IPR011766">
    <property type="entry name" value="TPP_enzyme_TPP-bd"/>
</dbReference>
<feature type="domain" description="Thiamine pyrophosphate enzyme N-terminal TPP-binding" evidence="7">
    <location>
        <begin position="1"/>
        <end position="105"/>
    </location>
</feature>
<dbReference type="GO" id="GO:0009097">
    <property type="term" value="P:isoleucine biosynthetic process"/>
    <property type="evidence" value="ECO:0007669"/>
    <property type="project" value="TreeGrafter"/>
</dbReference>
<sequence length="545" mass="57395">MKVAEALGRALVAEGAGQVFGVVGSGNFHITNALVAAGARFVAARHEGGAATMADAYSRMGGGVGLLSVHQGCGLTNAMTGIAEAAKSRTPLLVLAAEVTNRQSNFWVDQTALAESVGAVSARITSADTAVEQGVAAFRRARDERRTVILNLPLPVQDMEAGHGATSRNPDTHPEASSVIPSDEDVALLVAALRDAERPVFVAGRGSRGPGCREALEALADRTGALVATSAVAKGLFNGNPWSLDVSGGFSSPLAAELIRDADLIVGWGCALNMWTTRHGHLIGEDTRVIQVDLERSAIGAWQDRAEGVIGDVRATATAALEEVTAADGYRRETIRDRIAAEVRWRDVPYDDEGTEDRIDPRTLTIALDDLLPAERIVGVDSGNFMGHPSMFLSVPDEQGFCFTQAFQSIGLGLATTIGAALAQPDRLPVAAVGDGGLLMGVSELETVARLGLPMVVVVYNDEAYGAEVHHFGPHGHELGTVEFPPTDIAAVARGFGFEATTVRVPSDLAPVRAWLDGPRDRPLLIDAKVISQASWWLEEAFAGH</sequence>
<dbReference type="GO" id="GO:0000287">
    <property type="term" value="F:magnesium ion binding"/>
    <property type="evidence" value="ECO:0007669"/>
    <property type="project" value="InterPro"/>
</dbReference>
<feature type="domain" description="Thiamine pyrophosphate enzyme central" evidence="5">
    <location>
        <begin position="189"/>
        <end position="318"/>
    </location>
</feature>
<feature type="region of interest" description="Disordered" evidence="4">
    <location>
        <begin position="159"/>
        <end position="179"/>
    </location>
</feature>
<reference evidence="8 9" key="1">
    <citation type="submission" date="2018-09" db="EMBL/GenBank/DDBJ databases">
        <title>Complete genome sequence of Euzebya sp. DY32-46 isolated from seawater of Pacific Ocean.</title>
        <authorList>
            <person name="Xu L."/>
            <person name="Wu Y.-H."/>
            <person name="Xu X.-W."/>
        </authorList>
    </citation>
    <scope>NUCLEOTIDE SEQUENCE [LARGE SCALE GENOMIC DNA]</scope>
    <source>
        <strain evidence="8 9">DY32-46</strain>
    </source>
</reference>
<comment type="similarity">
    <text evidence="1 3">Belongs to the TPP enzyme family.</text>
</comment>
<organism evidence="8 9">
    <name type="scientific">Euzebya pacifica</name>
    <dbReference type="NCBI Taxonomy" id="1608957"/>
    <lineage>
        <taxon>Bacteria</taxon>
        <taxon>Bacillati</taxon>
        <taxon>Actinomycetota</taxon>
        <taxon>Nitriliruptoria</taxon>
        <taxon>Euzebyales</taxon>
    </lineage>
</organism>
<dbReference type="Pfam" id="PF02776">
    <property type="entry name" value="TPP_enzyme_N"/>
    <property type="match status" value="1"/>
</dbReference>
<evidence type="ECO:0000259" key="5">
    <source>
        <dbReference type="Pfam" id="PF00205"/>
    </source>
</evidence>
<name>A0A346XRE7_9ACTN</name>
<keyword evidence="9" id="KW-1185">Reference proteome</keyword>
<dbReference type="Gene3D" id="3.40.50.1220">
    <property type="entry name" value="TPP-binding domain"/>
    <property type="match status" value="1"/>
</dbReference>
<dbReference type="GO" id="GO:0030976">
    <property type="term" value="F:thiamine pyrophosphate binding"/>
    <property type="evidence" value="ECO:0007669"/>
    <property type="project" value="InterPro"/>
</dbReference>
<evidence type="ECO:0000256" key="1">
    <source>
        <dbReference type="ARBA" id="ARBA00007812"/>
    </source>
</evidence>
<evidence type="ECO:0000259" key="6">
    <source>
        <dbReference type="Pfam" id="PF02775"/>
    </source>
</evidence>
<dbReference type="GO" id="GO:0009099">
    <property type="term" value="P:L-valine biosynthetic process"/>
    <property type="evidence" value="ECO:0007669"/>
    <property type="project" value="TreeGrafter"/>
</dbReference>
<evidence type="ECO:0000256" key="3">
    <source>
        <dbReference type="RuleBase" id="RU362132"/>
    </source>
</evidence>
<dbReference type="KEGG" id="euz:DVS28_a0086"/>
<dbReference type="InterPro" id="IPR029061">
    <property type="entry name" value="THDP-binding"/>
</dbReference>
<evidence type="ECO:0000256" key="2">
    <source>
        <dbReference type="ARBA" id="ARBA00023052"/>
    </source>
</evidence>
<keyword evidence="2 3" id="KW-0786">Thiamine pyrophosphate</keyword>
<protein>
    <submittedName>
        <fullName evidence="8">TPP-requiring enzyme</fullName>
    </submittedName>
</protein>